<dbReference type="InterPro" id="IPR039542">
    <property type="entry name" value="Erv_N"/>
</dbReference>
<accession>A0ABQ7GRY5</accession>
<protein>
    <recommendedName>
        <fullName evidence="4">Endoplasmic reticulum vesicle transporter N-terminal domain-containing protein</fullName>
    </recommendedName>
</protein>
<dbReference type="PANTHER" id="PTHR10984">
    <property type="entry name" value="ENDOPLASMIC RETICULUM-GOLGI INTERMEDIATE COMPARTMENT PROTEIN"/>
    <property type="match status" value="1"/>
</dbReference>
<evidence type="ECO:0000259" key="4">
    <source>
        <dbReference type="Pfam" id="PF13850"/>
    </source>
</evidence>
<feature type="transmembrane region" description="Helical" evidence="3">
    <location>
        <begin position="23"/>
        <end position="41"/>
    </location>
</feature>
<organism evidence="5 6">
    <name type="scientific">Dunaliella salina</name>
    <name type="common">Green alga</name>
    <name type="synonym">Protococcus salinus</name>
    <dbReference type="NCBI Taxonomy" id="3046"/>
    <lineage>
        <taxon>Eukaryota</taxon>
        <taxon>Viridiplantae</taxon>
        <taxon>Chlorophyta</taxon>
        <taxon>core chlorophytes</taxon>
        <taxon>Chlorophyceae</taxon>
        <taxon>CS clade</taxon>
        <taxon>Chlamydomonadales</taxon>
        <taxon>Dunaliellaceae</taxon>
        <taxon>Dunaliella</taxon>
    </lineage>
</organism>
<comment type="caution">
    <text evidence="5">The sequence shown here is derived from an EMBL/GenBank/DDBJ whole genome shotgun (WGS) entry which is preliminary data.</text>
</comment>
<dbReference type="Proteomes" id="UP000815325">
    <property type="component" value="Unassembled WGS sequence"/>
</dbReference>
<evidence type="ECO:0000256" key="1">
    <source>
        <dbReference type="ARBA" id="ARBA00005648"/>
    </source>
</evidence>
<comment type="similarity">
    <text evidence="1">Belongs to the ERGIC family.</text>
</comment>
<dbReference type="Pfam" id="PF13850">
    <property type="entry name" value="ERGIC_N"/>
    <property type="match status" value="1"/>
</dbReference>
<evidence type="ECO:0000313" key="5">
    <source>
        <dbReference type="EMBL" id="KAF5837372.1"/>
    </source>
</evidence>
<feature type="compositionally biased region" description="Polar residues" evidence="2">
    <location>
        <begin position="121"/>
        <end position="131"/>
    </location>
</feature>
<keyword evidence="3" id="KW-0472">Membrane</keyword>
<dbReference type="EMBL" id="MU069618">
    <property type="protein sequence ID" value="KAF5837372.1"/>
    <property type="molecule type" value="Genomic_DNA"/>
</dbReference>
<sequence>MYSSSAYCINKCFHGWLGLIQTAVRGVVTILGALLALTLFWHETSHFWRLHAVTKLSVDLQLRHDLPINVEFAFPAIPCAALSVQILDVAGTPQSNTSAAKDMDIHKAHLDKSGSGRAPQSRATCKLSSTL</sequence>
<keyword evidence="6" id="KW-1185">Reference proteome</keyword>
<evidence type="ECO:0000313" key="6">
    <source>
        <dbReference type="Proteomes" id="UP000815325"/>
    </source>
</evidence>
<dbReference type="InterPro" id="IPR045888">
    <property type="entry name" value="Erv"/>
</dbReference>
<gene>
    <name evidence="5" type="ORF">DUNSADRAFT_4476</name>
</gene>
<evidence type="ECO:0000256" key="2">
    <source>
        <dbReference type="SAM" id="MobiDB-lite"/>
    </source>
</evidence>
<reference evidence="5" key="1">
    <citation type="submission" date="2017-08" db="EMBL/GenBank/DDBJ databases">
        <authorList>
            <person name="Polle J.E."/>
            <person name="Barry K."/>
            <person name="Cushman J."/>
            <person name="Schmutz J."/>
            <person name="Tran D."/>
            <person name="Hathwaick L.T."/>
            <person name="Yim W.C."/>
            <person name="Jenkins J."/>
            <person name="Mckie-Krisberg Z.M."/>
            <person name="Prochnik S."/>
            <person name="Lindquist E."/>
            <person name="Dockter R.B."/>
            <person name="Adam C."/>
            <person name="Molina H."/>
            <person name="Bunkerborg J."/>
            <person name="Jin E."/>
            <person name="Buchheim M."/>
            <person name="Magnuson J."/>
        </authorList>
    </citation>
    <scope>NUCLEOTIDE SEQUENCE</scope>
    <source>
        <strain evidence="5">CCAP 19/18</strain>
    </source>
</reference>
<feature type="domain" description="Endoplasmic reticulum vesicle transporter N-terminal" evidence="4">
    <location>
        <begin position="21"/>
        <end position="94"/>
    </location>
</feature>
<proteinExistence type="inferred from homology"/>
<keyword evidence="3" id="KW-0812">Transmembrane</keyword>
<evidence type="ECO:0000256" key="3">
    <source>
        <dbReference type="SAM" id="Phobius"/>
    </source>
</evidence>
<keyword evidence="3" id="KW-1133">Transmembrane helix</keyword>
<feature type="region of interest" description="Disordered" evidence="2">
    <location>
        <begin position="110"/>
        <end position="131"/>
    </location>
</feature>
<dbReference type="PANTHER" id="PTHR10984:SF25">
    <property type="entry name" value="ENDOPLASMIC RETICULUM-GOLGI INTERMEDIATE COMPARTMENT PROTEIN 3"/>
    <property type="match status" value="1"/>
</dbReference>
<name>A0ABQ7GRY5_DUNSA</name>